<comment type="caution">
    <text evidence="1">The sequence shown here is derived from an EMBL/GenBank/DDBJ whole genome shotgun (WGS) entry which is preliminary data.</text>
</comment>
<organism evidence="1 2">
    <name type="scientific">Grifola frondosa</name>
    <name type="common">Maitake</name>
    <name type="synonym">Polyporus frondosus</name>
    <dbReference type="NCBI Taxonomy" id="5627"/>
    <lineage>
        <taxon>Eukaryota</taxon>
        <taxon>Fungi</taxon>
        <taxon>Dikarya</taxon>
        <taxon>Basidiomycota</taxon>
        <taxon>Agaricomycotina</taxon>
        <taxon>Agaricomycetes</taxon>
        <taxon>Polyporales</taxon>
        <taxon>Grifolaceae</taxon>
        <taxon>Grifola</taxon>
    </lineage>
</organism>
<protein>
    <submittedName>
        <fullName evidence="1">Uncharacterized protein</fullName>
    </submittedName>
</protein>
<dbReference type="Proteomes" id="UP000092993">
    <property type="component" value="Unassembled WGS sequence"/>
</dbReference>
<dbReference type="EMBL" id="LUGG01000011">
    <property type="protein sequence ID" value="OBZ71727.1"/>
    <property type="molecule type" value="Genomic_DNA"/>
</dbReference>
<gene>
    <name evidence="1" type="ORF">A0H81_08604</name>
</gene>
<dbReference type="AlphaFoldDB" id="A0A1C7M5D4"/>
<reference evidence="1 2" key="1">
    <citation type="submission" date="2016-03" db="EMBL/GenBank/DDBJ databases">
        <title>Whole genome sequencing of Grifola frondosa 9006-11.</title>
        <authorList>
            <person name="Min B."/>
            <person name="Park H."/>
            <person name="Kim J.-G."/>
            <person name="Cho H."/>
            <person name="Oh Y.-L."/>
            <person name="Kong W.-S."/>
            <person name="Choi I.-G."/>
        </authorList>
    </citation>
    <scope>NUCLEOTIDE SEQUENCE [LARGE SCALE GENOMIC DNA]</scope>
    <source>
        <strain evidence="1 2">9006-11</strain>
    </source>
</reference>
<name>A0A1C7M5D4_GRIFR</name>
<accession>A0A1C7M5D4</accession>
<proteinExistence type="predicted"/>
<sequence>MTKTPAHIIIIVVVGGTFEEVIADHFLAASHVAAVLDASSICQRQLAGIIMTITNLGPKAKIKARGGNCRSSSIIARA</sequence>
<evidence type="ECO:0000313" key="1">
    <source>
        <dbReference type="EMBL" id="OBZ71727.1"/>
    </source>
</evidence>
<evidence type="ECO:0000313" key="2">
    <source>
        <dbReference type="Proteomes" id="UP000092993"/>
    </source>
</evidence>
<keyword evidence="2" id="KW-1185">Reference proteome</keyword>